<dbReference type="eggNOG" id="ENOG502ZHN5">
    <property type="taxonomic scope" value="Bacteria"/>
</dbReference>
<feature type="transmembrane region" description="Helical" evidence="1">
    <location>
        <begin position="114"/>
        <end position="130"/>
    </location>
</feature>
<reference evidence="2 3" key="1">
    <citation type="submission" date="2014-07" db="EMBL/GenBank/DDBJ databases">
        <title>Genome of Flavobacterium reichenbachii LMG 25512.</title>
        <authorList>
            <person name="Stropko S.J."/>
            <person name="Pipes S.E."/>
            <person name="Newman J.D."/>
        </authorList>
    </citation>
    <scope>NUCLEOTIDE SEQUENCE [LARGE SCALE GENOMIC DNA]</scope>
    <source>
        <strain evidence="2 3">LMG 25512</strain>
    </source>
</reference>
<evidence type="ECO:0008006" key="4">
    <source>
        <dbReference type="Google" id="ProtNLM"/>
    </source>
</evidence>
<dbReference type="STRING" id="362418.IW19_02135"/>
<organism evidence="2 3">
    <name type="scientific">Flavobacterium reichenbachii</name>
    <dbReference type="NCBI Taxonomy" id="362418"/>
    <lineage>
        <taxon>Bacteria</taxon>
        <taxon>Pseudomonadati</taxon>
        <taxon>Bacteroidota</taxon>
        <taxon>Flavobacteriia</taxon>
        <taxon>Flavobacteriales</taxon>
        <taxon>Flavobacteriaceae</taxon>
        <taxon>Flavobacterium</taxon>
    </lineage>
</organism>
<name>A0A085ZIY4_9FLAO</name>
<sequence length="391" mass="43778">MIVHDKILLDNEVLLEEAALLESGGFINKEQYNLIKKELPTFKIHRNILVRLGFFLLGALLYLSICGVIALIGFSGSTNDNFIYIGCYLFAVVGFAGSEILAQNNYFRHGLDDTFILGSILNAGFAIGISTEGDNFSAVAITVATVSLIIYLRYLHLLSALIFYLALTAFFGYVIFEFLEAGQAILPFFIMLYSVGTYYLCSNLIQKQKEFYYYNGIFLIKNTALVLFYLSGNYFIVREFSASLSEVYYEVSPEIPFSWFFWGFTFLVPVFYLFYALKNKDKILLWIVILALGFSIFTFRNYFHVLPVEAALTLGGLILFAIAYFSIKKLKNNESGITFKPDRINNSDSLLNSEALIIASTFGMQPEVQTPDSPMKFGGGDFSGGGSGGSF</sequence>
<keyword evidence="3" id="KW-1185">Reference proteome</keyword>
<keyword evidence="1" id="KW-0812">Transmembrane</keyword>
<feature type="transmembrane region" description="Helical" evidence="1">
    <location>
        <begin position="309"/>
        <end position="327"/>
    </location>
</feature>
<comment type="caution">
    <text evidence="2">The sequence shown here is derived from an EMBL/GenBank/DDBJ whole genome shotgun (WGS) entry which is preliminary data.</text>
</comment>
<proteinExistence type="predicted"/>
<evidence type="ECO:0000313" key="2">
    <source>
        <dbReference type="EMBL" id="KFF04398.1"/>
    </source>
</evidence>
<dbReference type="RefSeq" id="WP_035680603.1">
    <property type="nucleotide sequence ID" value="NZ_JPRL01000001.1"/>
</dbReference>
<keyword evidence="1" id="KW-0472">Membrane</keyword>
<evidence type="ECO:0000313" key="3">
    <source>
        <dbReference type="Proteomes" id="UP000028715"/>
    </source>
</evidence>
<keyword evidence="1" id="KW-1133">Transmembrane helix</keyword>
<feature type="transmembrane region" description="Helical" evidence="1">
    <location>
        <begin position="136"/>
        <end position="154"/>
    </location>
</feature>
<feature type="transmembrane region" description="Helical" evidence="1">
    <location>
        <begin position="212"/>
        <end position="237"/>
    </location>
</feature>
<feature type="transmembrane region" description="Helical" evidence="1">
    <location>
        <begin position="257"/>
        <end position="276"/>
    </location>
</feature>
<feature type="transmembrane region" description="Helical" evidence="1">
    <location>
        <begin position="161"/>
        <end position="179"/>
    </location>
</feature>
<dbReference type="EMBL" id="JPRL01000001">
    <property type="protein sequence ID" value="KFF04398.1"/>
    <property type="molecule type" value="Genomic_DNA"/>
</dbReference>
<feature type="transmembrane region" description="Helical" evidence="1">
    <location>
        <begin position="82"/>
        <end position="102"/>
    </location>
</feature>
<protein>
    <recommendedName>
        <fullName evidence="4">DUF2157 domain-containing protein</fullName>
    </recommendedName>
</protein>
<accession>A0A085ZIY4</accession>
<feature type="transmembrane region" description="Helical" evidence="1">
    <location>
        <begin position="185"/>
        <end position="205"/>
    </location>
</feature>
<dbReference type="AlphaFoldDB" id="A0A085ZIY4"/>
<dbReference type="Proteomes" id="UP000028715">
    <property type="component" value="Unassembled WGS sequence"/>
</dbReference>
<dbReference type="OrthoDB" id="660047at2"/>
<evidence type="ECO:0000256" key="1">
    <source>
        <dbReference type="SAM" id="Phobius"/>
    </source>
</evidence>
<feature type="transmembrane region" description="Helical" evidence="1">
    <location>
        <begin position="52"/>
        <end position="76"/>
    </location>
</feature>
<gene>
    <name evidence="2" type="ORF">IW19_02135</name>
</gene>
<feature type="transmembrane region" description="Helical" evidence="1">
    <location>
        <begin position="283"/>
        <end position="303"/>
    </location>
</feature>